<evidence type="ECO:0000313" key="3">
    <source>
        <dbReference type="Proteomes" id="UP000267077"/>
    </source>
</evidence>
<dbReference type="AlphaFoldDB" id="A0A432LSW9"/>
<evidence type="ECO:0008006" key="4">
    <source>
        <dbReference type="Google" id="ProtNLM"/>
    </source>
</evidence>
<dbReference type="OrthoDB" id="123338at2"/>
<evidence type="ECO:0000256" key="1">
    <source>
        <dbReference type="SAM" id="SignalP"/>
    </source>
</evidence>
<dbReference type="RefSeq" id="WP_126674269.1">
    <property type="nucleotide sequence ID" value="NZ_RYZR01000006.1"/>
</dbReference>
<feature type="signal peptide" evidence="1">
    <location>
        <begin position="1"/>
        <end position="22"/>
    </location>
</feature>
<keyword evidence="1" id="KW-0732">Signal</keyword>
<comment type="caution">
    <text evidence="2">The sequence shown here is derived from an EMBL/GenBank/DDBJ whole genome shotgun (WGS) entry which is preliminary data.</text>
</comment>
<reference evidence="2 3" key="1">
    <citation type="submission" date="2018-12" db="EMBL/GenBank/DDBJ databases">
        <title>Dyella dinghuensis sp. nov. DHOA06 and Dyella choica sp. nov. 4M-K27, isolated from forest soil.</title>
        <authorList>
            <person name="Qiu L.-H."/>
            <person name="Gao Z.-H."/>
        </authorList>
    </citation>
    <scope>NUCLEOTIDE SEQUENCE [LARGE SCALE GENOMIC DNA]</scope>
    <source>
        <strain evidence="2 3">DHOA06</strain>
    </source>
</reference>
<sequence length="92" mass="9881">MKRIASVVMLAGLTFVASAAMAQQQPVRNVSAKRHPNLARAQKQTDAAYKSIVAAQQANEFDLGGHAQKAKDLLDQANQELKQAAEVSNANH</sequence>
<accession>A0A432LSW9</accession>
<organism evidence="2 3">
    <name type="scientific">Dyella dinghuensis</name>
    <dbReference type="NCBI Taxonomy" id="1920169"/>
    <lineage>
        <taxon>Bacteria</taxon>
        <taxon>Pseudomonadati</taxon>
        <taxon>Pseudomonadota</taxon>
        <taxon>Gammaproteobacteria</taxon>
        <taxon>Lysobacterales</taxon>
        <taxon>Rhodanobacteraceae</taxon>
        <taxon>Dyella</taxon>
    </lineage>
</organism>
<proteinExistence type="predicted"/>
<feature type="chain" id="PRO_5019361768" description="DUF4398 domain-containing protein" evidence="1">
    <location>
        <begin position="23"/>
        <end position="92"/>
    </location>
</feature>
<evidence type="ECO:0000313" key="2">
    <source>
        <dbReference type="EMBL" id="RUL63334.1"/>
    </source>
</evidence>
<dbReference type="EMBL" id="RYZR01000006">
    <property type="protein sequence ID" value="RUL63334.1"/>
    <property type="molecule type" value="Genomic_DNA"/>
</dbReference>
<dbReference type="Proteomes" id="UP000267077">
    <property type="component" value="Unassembled WGS sequence"/>
</dbReference>
<gene>
    <name evidence="2" type="ORF">EKH79_13150</name>
</gene>
<keyword evidence="3" id="KW-1185">Reference proteome</keyword>
<protein>
    <recommendedName>
        <fullName evidence="4">DUF4398 domain-containing protein</fullName>
    </recommendedName>
</protein>
<name>A0A432LSW9_9GAMM</name>